<keyword evidence="1" id="KW-0732">Signal</keyword>
<evidence type="ECO:0000259" key="4">
    <source>
        <dbReference type="PROSITE" id="PS50835"/>
    </source>
</evidence>
<dbReference type="Pfam" id="PF00047">
    <property type="entry name" value="ig"/>
    <property type="match status" value="2"/>
</dbReference>
<organism evidence="5 6">
    <name type="scientific">Mytilus coruscus</name>
    <name type="common">Sea mussel</name>
    <dbReference type="NCBI Taxonomy" id="42192"/>
    <lineage>
        <taxon>Eukaryota</taxon>
        <taxon>Metazoa</taxon>
        <taxon>Spiralia</taxon>
        <taxon>Lophotrochozoa</taxon>
        <taxon>Mollusca</taxon>
        <taxon>Bivalvia</taxon>
        <taxon>Autobranchia</taxon>
        <taxon>Pteriomorphia</taxon>
        <taxon>Mytilida</taxon>
        <taxon>Mytiloidea</taxon>
        <taxon>Mytilidae</taxon>
        <taxon>Mytilinae</taxon>
        <taxon>Mytilus</taxon>
    </lineage>
</organism>
<feature type="domain" description="Ig-like" evidence="4">
    <location>
        <begin position="540"/>
        <end position="632"/>
    </location>
</feature>
<dbReference type="SUPFAM" id="SSF48726">
    <property type="entry name" value="Immunoglobulin"/>
    <property type="match status" value="6"/>
</dbReference>
<dbReference type="InterPro" id="IPR013098">
    <property type="entry name" value="Ig_I-set"/>
</dbReference>
<reference evidence="5 6" key="1">
    <citation type="submission" date="2020-06" db="EMBL/GenBank/DDBJ databases">
        <authorList>
            <person name="Li R."/>
            <person name="Bekaert M."/>
        </authorList>
    </citation>
    <scope>NUCLEOTIDE SEQUENCE [LARGE SCALE GENOMIC DNA]</scope>
    <source>
        <strain evidence="6">wild</strain>
    </source>
</reference>
<dbReference type="InterPro" id="IPR013783">
    <property type="entry name" value="Ig-like_fold"/>
</dbReference>
<dbReference type="PROSITE" id="PS50835">
    <property type="entry name" value="IG_LIKE"/>
    <property type="match status" value="5"/>
</dbReference>
<feature type="domain" description="Ig-like" evidence="4">
    <location>
        <begin position="138"/>
        <end position="233"/>
    </location>
</feature>
<dbReference type="InterPro" id="IPR013151">
    <property type="entry name" value="Immunoglobulin_dom"/>
</dbReference>
<dbReference type="InterPro" id="IPR003598">
    <property type="entry name" value="Ig_sub2"/>
</dbReference>
<feature type="domain" description="Ig-like" evidence="4">
    <location>
        <begin position="440"/>
        <end position="535"/>
    </location>
</feature>
<dbReference type="Gene3D" id="2.60.40.10">
    <property type="entry name" value="Immunoglobulins"/>
    <property type="match status" value="6"/>
</dbReference>
<feature type="transmembrane region" description="Helical" evidence="3">
    <location>
        <begin position="710"/>
        <end position="735"/>
    </location>
</feature>
<protein>
    <submittedName>
        <fullName evidence="5">HMCN</fullName>
    </submittedName>
</protein>
<dbReference type="SMART" id="SM00409">
    <property type="entry name" value="IG"/>
    <property type="match status" value="6"/>
</dbReference>
<dbReference type="InterPro" id="IPR036179">
    <property type="entry name" value="Ig-like_dom_sf"/>
</dbReference>
<dbReference type="GO" id="GO:0008046">
    <property type="term" value="F:axon guidance receptor activity"/>
    <property type="evidence" value="ECO:0007669"/>
    <property type="project" value="TreeGrafter"/>
</dbReference>
<evidence type="ECO:0000256" key="1">
    <source>
        <dbReference type="ARBA" id="ARBA00022729"/>
    </source>
</evidence>
<dbReference type="InterPro" id="IPR003599">
    <property type="entry name" value="Ig_sub"/>
</dbReference>
<dbReference type="Proteomes" id="UP000507470">
    <property type="component" value="Unassembled WGS sequence"/>
</dbReference>
<dbReference type="GO" id="GO:0043025">
    <property type="term" value="C:neuronal cell body"/>
    <property type="evidence" value="ECO:0007669"/>
    <property type="project" value="TreeGrafter"/>
</dbReference>
<dbReference type="Pfam" id="PF07679">
    <property type="entry name" value="I-set"/>
    <property type="match status" value="1"/>
</dbReference>
<dbReference type="GO" id="GO:0050808">
    <property type="term" value="P:synapse organization"/>
    <property type="evidence" value="ECO:0007669"/>
    <property type="project" value="TreeGrafter"/>
</dbReference>
<dbReference type="EMBL" id="CACVKT020003477">
    <property type="protein sequence ID" value="CAC5384055.1"/>
    <property type="molecule type" value="Genomic_DNA"/>
</dbReference>
<evidence type="ECO:0000256" key="2">
    <source>
        <dbReference type="ARBA" id="ARBA00023157"/>
    </source>
</evidence>
<keyword evidence="3" id="KW-0472">Membrane</keyword>
<dbReference type="GO" id="GO:0005886">
    <property type="term" value="C:plasma membrane"/>
    <property type="evidence" value="ECO:0007669"/>
    <property type="project" value="TreeGrafter"/>
</dbReference>
<feature type="domain" description="Ig-like" evidence="4">
    <location>
        <begin position="32"/>
        <end position="131"/>
    </location>
</feature>
<evidence type="ECO:0000256" key="3">
    <source>
        <dbReference type="SAM" id="Phobius"/>
    </source>
</evidence>
<keyword evidence="3" id="KW-0812">Transmembrane</keyword>
<dbReference type="GO" id="GO:0007156">
    <property type="term" value="P:homophilic cell adhesion via plasma membrane adhesion molecules"/>
    <property type="evidence" value="ECO:0007669"/>
    <property type="project" value="TreeGrafter"/>
</dbReference>
<gene>
    <name evidence="5" type="ORF">MCOR_19737</name>
</gene>
<accession>A0A6J8BJF4</accession>
<dbReference type="SMART" id="SM00408">
    <property type="entry name" value="IGc2"/>
    <property type="match status" value="4"/>
</dbReference>
<proteinExistence type="predicted"/>
<keyword evidence="6" id="KW-1185">Reference proteome</keyword>
<evidence type="ECO:0000313" key="5">
    <source>
        <dbReference type="EMBL" id="CAC5384055.1"/>
    </source>
</evidence>
<name>A0A6J8BJF4_MYTCO</name>
<sequence length="795" mass="86702">MLRHAIYSATMTQMNQAFYFLEVVVTLAASQPKVDVYSIRQTNVWPPGYNVKLVADVKTHDNSTVVQWIFQSQFLNTTRFIDTSKYHKKYSGSTLRYPSLLIWNLTYSDSGQYRCTAIHIDGTTESQKAILVVIKDVPMVRIEKTAYQAAFGKLVEIKCQIRSLRFPVLSVFWERHVNSGSSILHNGLSGISGASVDHPSLTIKYVSVADAGMYICCATNKIGIGKSIEANLTVIGDVPIVSQSYNTYLEVLYGTSVTINITVESEPSLLEVYWTFKTNDKVIKIKPGTIGMEGGNMNTPSLTILHPTKFHIGIYVSYATNLLGTTNSKKIHLNVIGDIPKADILQDEYLADFGSNITLHCHVTGTPKPTDVYWERSVNNGSKIIRSDTAGIHGSTLESPSLAILYVTTLDSGMYMCHAVNLVGIGRSRQIKLQVEGALPNVRIRNAMYITVYGQLVTLDCLITSDPPATMVYWIKNTNGFNFTLTVGSIGVVGSTAETPSLTIEHPANSDSGVYWCFAINAIGHGSSLSSSLIVIGDIPQVLIVTDLYSANYGYEHTMECFVNATPKHTDVFWKHAVSGVVRTINEATTGVRGASVEVPSLTITTVTTSDIGFYTCMARNYVGIGSSQPIELLVNGGIPEVFTGLSKYTIKQGEGVTLLYSGAYICFATNEIGTGRSKSIILTVYKGDNADLNNEVPGSDFKDNETWNIVSAVFGAIAAVAVVAGTIVAFVTLIRKCRQHNSGSRSADQYLPNVARIGKTDIETSRGVSCDENEETDSTQIHNISDCVNDDSFI</sequence>
<dbReference type="OrthoDB" id="6107826at2759"/>
<dbReference type="PANTHER" id="PTHR45080:SF8">
    <property type="entry name" value="IG-LIKE DOMAIN-CONTAINING PROTEIN"/>
    <property type="match status" value="1"/>
</dbReference>
<dbReference type="InterPro" id="IPR007110">
    <property type="entry name" value="Ig-like_dom"/>
</dbReference>
<keyword evidence="3" id="KW-1133">Transmembrane helix</keyword>
<dbReference type="GO" id="GO:0030424">
    <property type="term" value="C:axon"/>
    <property type="evidence" value="ECO:0007669"/>
    <property type="project" value="TreeGrafter"/>
</dbReference>
<feature type="domain" description="Ig-like" evidence="4">
    <location>
        <begin position="340"/>
        <end position="434"/>
    </location>
</feature>
<evidence type="ECO:0000313" key="6">
    <source>
        <dbReference type="Proteomes" id="UP000507470"/>
    </source>
</evidence>
<keyword evidence="2" id="KW-1015">Disulfide bond</keyword>
<dbReference type="PANTHER" id="PTHR45080">
    <property type="entry name" value="CONTACTIN 5"/>
    <property type="match status" value="1"/>
</dbReference>
<dbReference type="InterPro" id="IPR050958">
    <property type="entry name" value="Cell_Adh-Cytoskel_Orgn"/>
</dbReference>
<dbReference type="AlphaFoldDB" id="A0A6J8BJF4"/>
<dbReference type="CDD" id="cd00096">
    <property type="entry name" value="Ig"/>
    <property type="match status" value="2"/>
</dbReference>
<dbReference type="Pfam" id="PF13927">
    <property type="entry name" value="Ig_3"/>
    <property type="match status" value="2"/>
</dbReference>